<dbReference type="Pfam" id="PF12679">
    <property type="entry name" value="ABC2_membrane_2"/>
    <property type="match status" value="1"/>
</dbReference>
<accession>A0A3N5CAX6</accession>
<proteinExistence type="predicted"/>
<dbReference type="GO" id="GO:0005886">
    <property type="term" value="C:plasma membrane"/>
    <property type="evidence" value="ECO:0007669"/>
    <property type="project" value="UniProtKB-SubCell"/>
</dbReference>
<gene>
    <name evidence="1" type="ORF">EDC24_1136</name>
</gene>
<name>A0A3N5CAX6_9BACI</name>
<keyword evidence="2" id="KW-1185">Reference proteome</keyword>
<dbReference type="Proteomes" id="UP000276443">
    <property type="component" value="Unassembled WGS sequence"/>
</dbReference>
<evidence type="ECO:0000313" key="2">
    <source>
        <dbReference type="Proteomes" id="UP000276443"/>
    </source>
</evidence>
<comment type="caution">
    <text evidence="1">The sequence shown here is derived from an EMBL/GenBank/DDBJ whole genome shotgun (WGS) entry which is preliminary data.</text>
</comment>
<protein>
    <submittedName>
        <fullName evidence="1">ABC-2 type transport system permease protein</fullName>
    </submittedName>
</protein>
<dbReference type="AlphaFoldDB" id="A0A3N5CAX6"/>
<sequence length="319" mass="35956">MSKFLKLLYNELHKLYIRKSTWVMYIILAAIVIGGAVLMTIFDDNTVESEYSENWRAELQAENDEIEQSLQENNNEFMIDMNMSNVEKNNYHLDNDIKPLNYGGWQYTYENAGLSMLIGLFVIIVGAGIVASEFNWGTIKLLLIRPISRSMILFTKFAAVLTFALITLVFLFLLNLAVGGIFFGLEGANPHIVIQKADGFVHASLFGEIMTSYGYDMVNLVMLTALAFMISTIFRNSSLAIGIGIFLLMGGNIVVQALSQYDFSKYILFANTNLKQYETGNVFMEGMTLGFSVTVLIVYFVLFMVLSWAFFTKRDVAGQ</sequence>
<dbReference type="PANTHER" id="PTHR37305:SF1">
    <property type="entry name" value="MEMBRANE PROTEIN"/>
    <property type="match status" value="1"/>
</dbReference>
<dbReference type="OrthoDB" id="8613028at2"/>
<organism evidence="1 2">
    <name type="scientific">Aquisalibacillus elongatus</name>
    <dbReference type="NCBI Taxonomy" id="485577"/>
    <lineage>
        <taxon>Bacteria</taxon>
        <taxon>Bacillati</taxon>
        <taxon>Bacillota</taxon>
        <taxon>Bacilli</taxon>
        <taxon>Bacillales</taxon>
        <taxon>Bacillaceae</taxon>
        <taxon>Aquisalibacillus</taxon>
    </lineage>
</organism>
<evidence type="ECO:0000313" key="1">
    <source>
        <dbReference type="EMBL" id="RPF53951.1"/>
    </source>
</evidence>
<reference evidence="1 2" key="1">
    <citation type="submission" date="2018-11" db="EMBL/GenBank/DDBJ databases">
        <title>Genomic Encyclopedia of Type Strains, Phase IV (KMG-IV): sequencing the most valuable type-strain genomes for metagenomic binning, comparative biology and taxonomic classification.</title>
        <authorList>
            <person name="Goeker M."/>
        </authorList>
    </citation>
    <scope>NUCLEOTIDE SEQUENCE [LARGE SCALE GENOMIC DNA]</scope>
    <source>
        <strain evidence="1 2">DSM 18090</strain>
    </source>
</reference>
<dbReference type="EMBL" id="RKRF01000008">
    <property type="protein sequence ID" value="RPF53951.1"/>
    <property type="molecule type" value="Genomic_DNA"/>
</dbReference>
<dbReference type="PANTHER" id="PTHR37305">
    <property type="entry name" value="INTEGRAL MEMBRANE PROTEIN-RELATED"/>
    <property type="match status" value="1"/>
</dbReference>
<dbReference type="GO" id="GO:0140359">
    <property type="term" value="F:ABC-type transporter activity"/>
    <property type="evidence" value="ECO:0007669"/>
    <property type="project" value="InterPro"/>
</dbReference>